<comment type="caution">
    <text evidence="2">The sequence shown here is derived from an EMBL/GenBank/DDBJ whole genome shotgun (WGS) entry which is preliminary data.</text>
</comment>
<dbReference type="Pfam" id="PF07727">
    <property type="entry name" value="RVT_2"/>
    <property type="match status" value="1"/>
</dbReference>
<dbReference type="AlphaFoldDB" id="A0A6G0XMR8"/>
<dbReference type="InterPro" id="IPR013103">
    <property type="entry name" value="RVT_2"/>
</dbReference>
<dbReference type="InterPro" id="IPR043502">
    <property type="entry name" value="DNA/RNA_pol_sf"/>
</dbReference>
<feature type="domain" description="Reverse transcriptase Ty1/copia-type" evidence="1">
    <location>
        <begin position="126"/>
        <end position="387"/>
    </location>
</feature>
<evidence type="ECO:0000259" key="1">
    <source>
        <dbReference type="Pfam" id="PF07727"/>
    </source>
</evidence>
<dbReference type="SUPFAM" id="SSF56672">
    <property type="entry name" value="DNA/RNA polymerases"/>
    <property type="match status" value="1"/>
</dbReference>
<dbReference type="VEuPathDB" id="FungiDB:AeMF1_006076"/>
<accession>A0A6G0XMR8</accession>
<gene>
    <name evidence="2" type="ORF">Ae201684_003183</name>
</gene>
<dbReference type="Proteomes" id="UP000481153">
    <property type="component" value="Unassembled WGS sequence"/>
</dbReference>
<proteinExistence type="predicted"/>
<reference evidence="2 3" key="1">
    <citation type="submission" date="2019-07" db="EMBL/GenBank/DDBJ databases">
        <title>Genomics analysis of Aphanomyces spp. identifies a new class of oomycete effector associated with host adaptation.</title>
        <authorList>
            <person name="Gaulin E."/>
        </authorList>
    </citation>
    <scope>NUCLEOTIDE SEQUENCE [LARGE SCALE GENOMIC DNA]</scope>
    <source>
        <strain evidence="2 3">ATCC 201684</strain>
    </source>
</reference>
<sequence length="435" mass="48679">MFHSDVVQDLLDDRELSVLQDFVTEFNPESPELSSYEDIASYAPDIALANAVVLSHTNAIRVSQLQHKSELLVAKENLEHKTACSKLAIPASTVPVPRSYAEAKASKFWPHWLNAIKSEFNSLITNGTWKYIKGKSHGRLLSTTWVFRVKEKEDGSIDRFKARLVVRGFLQVKGLDFNEVFAPVVRLESLRSLLGIANAMGLQAHQMDIDTAFLNGLLSEKIGIYLPEGFLDYVSTLDTDAVTKLQLPDGDPSDLSLELVKSLYGLKQAPREWHKVLVQFLESINFTKSTADSCIYIRKTSSKLAIVAIYVDDLVLVAKDVGTIAELKSEIKSRFACKGMGPLHYVLGLRIQRNYGQSTLSIDQRLNALNMLRRFGLDKAHATDTPLKEAPLKEDASFENALKDDDFHSQYRQAIGCLMYLMIGTRPDLDTLSKP</sequence>
<dbReference type="VEuPathDB" id="FungiDB:AeMF1_006077"/>
<dbReference type="EMBL" id="VJMJ01000036">
    <property type="protein sequence ID" value="KAF0741498.1"/>
    <property type="molecule type" value="Genomic_DNA"/>
</dbReference>
<name>A0A6G0XMR8_9STRA</name>
<organism evidence="2 3">
    <name type="scientific">Aphanomyces euteiches</name>
    <dbReference type="NCBI Taxonomy" id="100861"/>
    <lineage>
        <taxon>Eukaryota</taxon>
        <taxon>Sar</taxon>
        <taxon>Stramenopiles</taxon>
        <taxon>Oomycota</taxon>
        <taxon>Saprolegniomycetes</taxon>
        <taxon>Saprolegniales</taxon>
        <taxon>Verrucalvaceae</taxon>
        <taxon>Aphanomyces</taxon>
    </lineage>
</organism>
<evidence type="ECO:0000313" key="2">
    <source>
        <dbReference type="EMBL" id="KAF0741498.1"/>
    </source>
</evidence>
<evidence type="ECO:0000313" key="3">
    <source>
        <dbReference type="Proteomes" id="UP000481153"/>
    </source>
</evidence>
<keyword evidence="3" id="KW-1185">Reference proteome</keyword>
<protein>
    <recommendedName>
        <fullName evidence="1">Reverse transcriptase Ty1/copia-type domain-containing protein</fullName>
    </recommendedName>
</protein>